<evidence type="ECO:0000313" key="2">
    <source>
        <dbReference type="Proteomes" id="UP001059295"/>
    </source>
</evidence>
<accession>A0ABY5V0J1</accession>
<proteinExistence type="predicted"/>
<dbReference type="RefSeq" id="WP_019245488.1">
    <property type="nucleotide sequence ID" value="NZ_CAPH01000009.1"/>
</dbReference>
<dbReference type="EMBL" id="CP102294">
    <property type="protein sequence ID" value="UWN57149.1"/>
    <property type="molecule type" value="Genomic_DNA"/>
</dbReference>
<keyword evidence="2" id="KW-1185">Reference proteome</keyword>
<sequence length="359" mass="41331">MKKVRSCLYIGPYAENDFGGGLGINKNKKMLESIFGDNLTKIEFETEMPLLRKLLCTLRGYTLGLNVRLCRESLNHIRQKPPEYIFIDGSAYGKICKKIKKRYPKIKIVTFFHNVECKYVYAVLKKKKKLGNLLTWLATYYSERLATQYSDTIIALNERDNRLLATIYRRKADHLLPVSFEDRFDSSRLNDNSHSRLKGLFVGSLFYANYYGIKWFVQHVAPFINADIDIVGKNFETVRDELETSPNVHVIGSVTDMAEYIYNADFLIAPIFEGSGMKLKTAEALMYGKTVFGTTEAFEGYDVDYEQVGGLCNTAEEFIDKINGIKGSGIRYNPYCREIYLQKYSNEVSALKFRSFFNF</sequence>
<gene>
    <name evidence="1" type="ORF">NQ491_10980</name>
</gene>
<dbReference type="SUPFAM" id="SSF53756">
    <property type="entry name" value="UDP-Glycosyltransferase/glycogen phosphorylase"/>
    <property type="match status" value="1"/>
</dbReference>
<evidence type="ECO:0000313" key="1">
    <source>
        <dbReference type="EMBL" id="UWN57149.1"/>
    </source>
</evidence>
<dbReference type="GeneID" id="82892264"/>
<protein>
    <submittedName>
        <fullName evidence="1">Glycosyltransferase family 4 protein</fullName>
    </submittedName>
</protein>
<name>A0ABY5V0J1_9BACT</name>
<dbReference type="Proteomes" id="UP001059295">
    <property type="component" value="Chromosome"/>
</dbReference>
<dbReference type="Pfam" id="PF13692">
    <property type="entry name" value="Glyco_trans_1_4"/>
    <property type="match status" value="1"/>
</dbReference>
<dbReference type="Gene3D" id="3.40.50.2000">
    <property type="entry name" value="Glycogen Phosphorylase B"/>
    <property type="match status" value="2"/>
</dbReference>
<organism evidence="1 2">
    <name type="scientific">Alistipes ihumii AP11</name>
    <dbReference type="NCBI Taxonomy" id="1211813"/>
    <lineage>
        <taxon>Bacteria</taxon>
        <taxon>Pseudomonadati</taxon>
        <taxon>Bacteroidota</taxon>
        <taxon>Bacteroidia</taxon>
        <taxon>Bacteroidales</taxon>
        <taxon>Rikenellaceae</taxon>
        <taxon>Alistipes</taxon>
    </lineage>
</organism>
<reference evidence="1" key="1">
    <citation type="journal article" date="2022" name="Cell">
        <title>Design, construction, and in vivo augmentation of a complex gut microbiome.</title>
        <authorList>
            <person name="Cheng A.G."/>
            <person name="Ho P.Y."/>
            <person name="Aranda-Diaz A."/>
            <person name="Jain S."/>
            <person name="Yu F.B."/>
            <person name="Meng X."/>
            <person name="Wang M."/>
            <person name="Iakiviak M."/>
            <person name="Nagashima K."/>
            <person name="Zhao A."/>
            <person name="Murugkar P."/>
            <person name="Patil A."/>
            <person name="Atabakhsh K."/>
            <person name="Weakley A."/>
            <person name="Yan J."/>
            <person name="Brumbaugh A.R."/>
            <person name="Higginbottom S."/>
            <person name="Dimas A."/>
            <person name="Shiver A.L."/>
            <person name="Deutschbauer A."/>
            <person name="Neff N."/>
            <person name="Sonnenburg J.L."/>
            <person name="Huang K.C."/>
            <person name="Fischbach M.A."/>
        </authorList>
    </citation>
    <scope>NUCLEOTIDE SEQUENCE</scope>
    <source>
        <strain evidence="1">AP11</strain>
    </source>
</reference>